<feature type="binding site" evidence="20">
    <location>
        <position position="384"/>
    </location>
    <ligand>
        <name>Zn(2+)</name>
        <dbReference type="ChEBI" id="CHEBI:29105"/>
        <note>catalytic</note>
    </ligand>
</feature>
<proteinExistence type="inferred from homology"/>
<feature type="domain" description="Peptidase M1 membrane alanine aminopeptidase" evidence="23">
    <location>
        <begin position="310"/>
        <end position="534"/>
    </location>
</feature>
<keyword evidence="15 22" id="KW-0482">Metalloprotease</keyword>
<evidence type="ECO:0000256" key="18">
    <source>
        <dbReference type="ARBA" id="ARBA00023288"/>
    </source>
</evidence>
<dbReference type="Proteomes" id="UP000192223">
    <property type="component" value="Unplaced"/>
</dbReference>
<dbReference type="PRINTS" id="PR00756">
    <property type="entry name" value="ALADIPTASE"/>
</dbReference>
<evidence type="ECO:0000256" key="6">
    <source>
        <dbReference type="ARBA" id="ARBA00022622"/>
    </source>
</evidence>
<dbReference type="RefSeq" id="XP_018332705.1">
    <property type="nucleotide sequence ID" value="XM_018477203.1"/>
</dbReference>
<keyword evidence="13" id="KW-0735">Signal-anchor</keyword>
<dbReference type="GeneID" id="108742143"/>
<keyword evidence="12 20" id="KW-0862">Zinc</keyword>
<comment type="subcellular location">
    <subcellularLocation>
        <location evidence="2">Cell membrane</location>
        <topology evidence="2">Lipid-anchor</topology>
        <topology evidence="2">GPI-anchor</topology>
    </subcellularLocation>
    <subcellularLocation>
        <location evidence="1">Membrane</location>
        <topology evidence="1">Single-pass type II membrane protein</topology>
    </subcellularLocation>
</comment>
<dbReference type="InterPro" id="IPR045357">
    <property type="entry name" value="Aminopeptidase_N-like_N"/>
</dbReference>
<keyword evidence="16" id="KW-0472">Membrane</keyword>
<keyword evidence="8" id="KW-0812">Transmembrane</keyword>
<dbReference type="AlphaFoldDB" id="A0A1W4XJZ1"/>
<feature type="site" description="Transition state stabilizer" evidence="21">
    <location>
        <position position="470"/>
    </location>
</feature>
<evidence type="ECO:0000259" key="24">
    <source>
        <dbReference type="Pfam" id="PF11838"/>
    </source>
</evidence>
<name>A0A1W4XJZ1_AGRPL</name>
<dbReference type="FunFam" id="1.10.390.10:FF:000013">
    <property type="entry name" value="Aminopeptidase N"/>
    <property type="match status" value="1"/>
</dbReference>
<evidence type="ECO:0000256" key="9">
    <source>
        <dbReference type="ARBA" id="ARBA00022723"/>
    </source>
</evidence>
<keyword evidence="9 20" id="KW-0479">Metal-binding</keyword>
<evidence type="ECO:0000256" key="5">
    <source>
        <dbReference type="ARBA" id="ARBA00022475"/>
    </source>
</evidence>
<dbReference type="PANTHER" id="PTHR11533">
    <property type="entry name" value="PROTEASE M1 ZINC METALLOPROTEASE"/>
    <property type="match status" value="1"/>
</dbReference>
<dbReference type="GO" id="GO:0043171">
    <property type="term" value="P:peptide catabolic process"/>
    <property type="evidence" value="ECO:0007669"/>
    <property type="project" value="TreeGrafter"/>
</dbReference>
<dbReference type="InterPro" id="IPR050344">
    <property type="entry name" value="Peptidase_M1_aminopeptidases"/>
</dbReference>
<evidence type="ECO:0000256" key="16">
    <source>
        <dbReference type="ARBA" id="ARBA00023136"/>
    </source>
</evidence>
<keyword evidence="7 22" id="KW-0645">Protease</keyword>
<evidence type="ECO:0000259" key="23">
    <source>
        <dbReference type="Pfam" id="PF01433"/>
    </source>
</evidence>
<keyword evidence="6" id="KW-0336">GPI-anchor</keyword>
<evidence type="ECO:0000256" key="3">
    <source>
        <dbReference type="ARBA" id="ARBA00010136"/>
    </source>
</evidence>
<dbReference type="CDD" id="cd09601">
    <property type="entry name" value="M1_APN-Q_like"/>
    <property type="match status" value="1"/>
</dbReference>
<evidence type="ECO:0000256" key="21">
    <source>
        <dbReference type="PIRSR" id="PIRSR634016-4"/>
    </source>
</evidence>
<evidence type="ECO:0000256" key="12">
    <source>
        <dbReference type="ARBA" id="ARBA00022833"/>
    </source>
</evidence>
<keyword evidence="26" id="KW-1185">Reference proteome</keyword>
<keyword evidence="14" id="KW-1133">Transmembrane helix</keyword>
<dbReference type="EC" id="3.4.11.-" evidence="22"/>
<keyword evidence="17" id="KW-0325">Glycoprotein</keyword>
<feature type="domain" description="ERAP1-like C-terminal" evidence="24">
    <location>
        <begin position="613"/>
        <end position="927"/>
    </location>
</feature>
<evidence type="ECO:0000256" key="15">
    <source>
        <dbReference type="ARBA" id="ARBA00023049"/>
    </source>
</evidence>
<evidence type="ECO:0000256" key="7">
    <source>
        <dbReference type="ARBA" id="ARBA00022670"/>
    </source>
</evidence>
<dbReference type="Gene3D" id="1.25.50.20">
    <property type="match status" value="1"/>
</dbReference>
<dbReference type="GO" id="GO:0098552">
    <property type="term" value="C:side of membrane"/>
    <property type="evidence" value="ECO:0007669"/>
    <property type="project" value="UniProtKB-KW"/>
</dbReference>
<dbReference type="SUPFAM" id="SSF63737">
    <property type="entry name" value="Leukotriene A4 hydrolase N-terminal domain"/>
    <property type="match status" value="1"/>
</dbReference>
<evidence type="ECO:0000256" key="1">
    <source>
        <dbReference type="ARBA" id="ARBA00004606"/>
    </source>
</evidence>
<dbReference type="KEGG" id="apln:108742143"/>
<feature type="binding site" evidence="20">
    <location>
        <position position="407"/>
    </location>
    <ligand>
        <name>Zn(2+)</name>
        <dbReference type="ChEBI" id="CHEBI:29105"/>
        <note>catalytic</note>
    </ligand>
</feature>
<evidence type="ECO:0000256" key="13">
    <source>
        <dbReference type="ARBA" id="ARBA00022968"/>
    </source>
</evidence>
<dbReference type="PANTHER" id="PTHR11533:SF290">
    <property type="entry name" value="AMINOPEPTIDASE"/>
    <property type="match status" value="1"/>
</dbReference>
<evidence type="ECO:0000256" key="2">
    <source>
        <dbReference type="ARBA" id="ARBA00004609"/>
    </source>
</evidence>
<dbReference type="OrthoDB" id="10031169at2759"/>
<dbReference type="Pfam" id="PF17900">
    <property type="entry name" value="Peptidase_M1_N"/>
    <property type="match status" value="1"/>
</dbReference>
<evidence type="ECO:0000256" key="22">
    <source>
        <dbReference type="RuleBase" id="RU364040"/>
    </source>
</evidence>
<dbReference type="InterPro" id="IPR001930">
    <property type="entry name" value="Peptidase_M1"/>
</dbReference>
<dbReference type="InterPro" id="IPR014782">
    <property type="entry name" value="Peptidase_M1_dom"/>
</dbReference>
<dbReference type="GO" id="GO:0070006">
    <property type="term" value="F:metalloaminopeptidase activity"/>
    <property type="evidence" value="ECO:0007669"/>
    <property type="project" value="TreeGrafter"/>
</dbReference>
<comment type="cofactor">
    <cofactor evidence="20 22">
        <name>Zn(2+)</name>
        <dbReference type="ChEBI" id="CHEBI:29105"/>
    </cofactor>
    <text evidence="20 22">Binds 1 zinc ion per subunit.</text>
</comment>
<feature type="binding site" evidence="20">
    <location>
        <position position="388"/>
    </location>
    <ligand>
        <name>Zn(2+)</name>
        <dbReference type="ChEBI" id="CHEBI:29105"/>
        <note>catalytic</note>
    </ligand>
</feature>
<dbReference type="Gene3D" id="2.60.40.1910">
    <property type="match status" value="1"/>
</dbReference>
<sequence length="976" mass="110465">MVIIVFWEISSFIRKPVIVVCIPLAVPTSGTTYPKNDAMDTLYKCYFVTVFFQLAYSQVFDTELLARSTVAKSRANNVNYRLPSSIIPLKYDITLEPNFNTDTFSGMSSIEINAVEEANTITLHAYQLTINESLIEVLDANGNSTKVTGVTESDIADQQFYIINLESALQPNQNYTLVFGGFTGILNNDLDGFYLAKYNDVNGNERKLAITQFEPTGARRAFPCFDEPHLKATFQLRLVRPINYTSEANTPLEISARIAEDKFLDEFQETLPMSSYLVAFIISDLNYTKKLHRQRILARPKEIEDGRADFPLDQANQVLRALENFTGIAFALPKMDEVAVPEGYFSAGAMENWGLVTYRELSLLYYNESTTETRLESITSIISHEYGHQWFGDLVSPLWWKYIWLNEGFATYFEFYITGVVHEDWEMMDQFVIRNVHSAMSSDQTLSTRIMNQDAGSPSEISSLFDVIAYNKAGAVIRTMETFLSTPVFKSGLNKYLTKKRYSAAQPSDLYSALQEAADEAGLNLNVSKIMTTWDSTPGVPLVTVTRNYDSGSVTFTQNRFIATNPNYTSDELWYIPITYSTKSKADFNDLTTDIWLTTATASENLGLSASDWLLVNKKQRGYYRVNYDESNWKLIIDYLNRDNFENIPITNRAQLIDDALTLARSGRVNYRTVFELLNYLSRETHYVPLYALFNNFDYLRRLVQHSTISQMFQDHFVTLLENVYNKLKVEESANDSHCDKRNRPNVINSICLLGSAACRNDTLTLLRRWRSTGTNLLPVTAEQQILCGALRNGFEDDWNFVYNQFLSSQDSTRRTRYIAALACSENPDLITRFLNQALNDGSPLAVYRARILTDVYSSGNVGLRTLLDYIKSNLTQIAEARISVSALLAAVANYLNTEEQIKELQDLKTAYPAYGTAIDNAISRVESNVRTANLYLPAIESFYIGSDSSSALITSGRPQAFICIAISFILAMLAL</sequence>
<evidence type="ECO:0000256" key="8">
    <source>
        <dbReference type="ARBA" id="ARBA00022692"/>
    </source>
</evidence>
<evidence type="ECO:0000313" key="27">
    <source>
        <dbReference type="RefSeq" id="XP_018332705.1"/>
    </source>
</evidence>
<evidence type="ECO:0000256" key="10">
    <source>
        <dbReference type="ARBA" id="ARBA00022729"/>
    </source>
</evidence>
<dbReference type="InterPro" id="IPR027268">
    <property type="entry name" value="Peptidase_M4/M1_CTD_sf"/>
</dbReference>
<dbReference type="GO" id="GO:0008270">
    <property type="term" value="F:zinc ion binding"/>
    <property type="evidence" value="ECO:0007669"/>
    <property type="project" value="UniProtKB-UniRule"/>
</dbReference>
<keyword evidence="10" id="KW-0732">Signal</keyword>
<evidence type="ECO:0000256" key="19">
    <source>
        <dbReference type="PIRSR" id="PIRSR634016-1"/>
    </source>
</evidence>
<feature type="active site" description="Proton acceptor" evidence="19">
    <location>
        <position position="385"/>
    </location>
</feature>
<dbReference type="Gene3D" id="2.60.40.1730">
    <property type="entry name" value="tricorn interacting facor f3 domain"/>
    <property type="match status" value="1"/>
</dbReference>
<keyword evidence="4 22" id="KW-0031">Aminopeptidase</keyword>
<dbReference type="SUPFAM" id="SSF55486">
    <property type="entry name" value="Metalloproteases ('zincins'), catalytic domain"/>
    <property type="match status" value="1"/>
</dbReference>
<protein>
    <recommendedName>
        <fullName evidence="22">Aminopeptidase</fullName>
        <ecNumber evidence="22">3.4.11.-</ecNumber>
    </recommendedName>
</protein>
<dbReference type="Gene3D" id="1.10.390.10">
    <property type="entry name" value="Neutral Protease Domain 2"/>
    <property type="match status" value="1"/>
</dbReference>
<dbReference type="Pfam" id="PF11838">
    <property type="entry name" value="ERAP1_C"/>
    <property type="match status" value="1"/>
</dbReference>
<dbReference type="GO" id="GO:0005886">
    <property type="term" value="C:plasma membrane"/>
    <property type="evidence" value="ECO:0007669"/>
    <property type="project" value="UniProtKB-SubCell"/>
</dbReference>
<dbReference type="STRING" id="224129.A0A1W4XJZ1"/>
<evidence type="ECO:0000256" key="4">
    <source>
        <dbReference type="ARBA" id="ARBA00022438"/>
    </source>
</evidence>
<feature type="domain" description="Aminopeptidase N-like N-terminal" evidence="25">
    <location>
        <begin position="88"/>
        <end position="277"/>
    </location>
</feature>
<dbReference type="GO" id="GO:0042277">
    <property type="term" value="F:peptide binding"/>
    <property type="evidence" value="ECO:0007669"/>
    <property type="project" value="TreeGrafter"/>
</dbReference>
<evidence type="ECO:0000256" key="11">
    <source>
        <dbReference type="ARBA" id="ARBA00022801"/>
    </source>
</evidence>
<evidence type="ECO:0000256" key="14">
    <source>
        <dbReference type="ARBA" id="ARBA00022989"/>
    </source>
</evidence>
<comment type="similarity">
    <text evidence="3 22">Belongs to the peptidase M1 family.</text>
</comment>
<accession>A0A1W4XJZ1</accession>
<keyword evidence="18" id="KW-0449">Lipoprotein</keyword>
<evidence type="ECO:0000259" key="25">
    <source>
        <dbReference type="Pfam" id="PF17900"/>
    </source>
</evidence>
<evidence type="ECO:0000256" key="20">
    <source>
        <dbReference type="PIRSR" id="PIRSR634016-3"/>
    </source>
</evidence>
<dbReference type="InParanoid" id="A0A1W4XJZ1"/>
<evidence type="ECO:0000256" key="17">
    <source>
        <dbReference type="ARBA" id="ARBA00023180"/>
    </source>
</evidence>
<keyword evidence="11 22" id="KW-0378">Hydrolase</keyword>
<dbReference type="GO" id="GO:0005615">
    <property type="term" value="C:extracellular space"/>
    <property type="evidence" value="ECO:0007669"/>
    <property type="project" value="TreeGrafter"/>
</dbReference>
<keyword evidence="5" id="KW-1003">Cell membrane</keyword>
<dbReference type="GO" id="GO:0006508">
    <property type="term" value="P:proteolysis"/>
    <property type="evidence" value="ECO:0007669"/>
    <property type="project" value="UniProtKB-KW"/>
</dbReference>
<dbReference type="FunFam" id="2.60.40.1730:FF:000012">
    <property type="entry name" value="Aminopeptidase N"/>
    <property type="match status" value="1"/>
</dbReference>
<dbReference type="FunFam" id="2.60.40.1910:FF:000008">
    <property type="entry name" value="Aminopeptidase"/>
    <property type="match status" value="1"/>
</dbReference>
<reference evidence="27" key="1">
    <citation type="submission" date="2025-08" db="UniProtKB">
        <authorList>
            <consortium name="RefSeq"/>
        </authorList>
    </citation>
    <scope>IDENTIFICATION</scope>
    <source>
        <tissue evidence="27">Entire body</tissue>
    </source>
</reference>
<dbReference type="InterPro" id="IPR042097">
    <property type="entry name" value="Aminopeptidase_N-like_N_sf"/>
</dbReference>
<gene>
    <name evidence="27" type="primary">LOC108742143</name>
</gene>
<organism evidence="26 27">
    <name type="scientific">Agrilus planipennis</name>
    <name type="common">Emerald ash borer</name>
    <name type="synonym">Agrilus marcopoli</name>
    <dbReference type="NCBI Taxonomy" id="224129"/>
    <lineage>
        <taxon>Eukaryota</taxon>
        <taxon>Metazoa</taxon>
        <taxon>Ecdysozoa</taxon>
        <taxon>Arthropoda</taxon>
        <taxon>Hexapoda</taxon>
        <taxon>Insecta</taxon>
        <taxon>Pterygota</taxon>
        <taxon>Neoptera</taxon>
        <taxon>Endopterygota</taxon>
        <taxon>Coleoptera</taxon>
        <taxon>Polyphaga</taxon>
        <taxon>Elateriformia</taxon>
        <taxon>Buprestoidea</taxon>
        <taxon>Buprestidae</taxon>
        <taxon>Agrilinae</taxon>
        <taxon>Agrilus</taxon>
    </lineage>
</organism>
<evidence type="ECO:0000313" key="26">
    <source>
        <dbReference type="Proteomes" id="UP000192223"/>
    </source>
</evidence>
<dbReference type="Pfam" id="PF01433">
    <property type="entry name" value="Peptidase_M1"/>
    <property type="match status" value="1"/>
</dbReference>
<dbReference type="InterPro" id="IPR034016">
    <property type="entry name" value="M1_APN-typ"/>
</dbReference>
<dbReference type="GO" id="GO:0005737">
    <property type="term" value="C:cytoplasm"/>
    <property type="evidence" value="ECO:0007669"/>
    <property type="project" value="TreeGrafter"/>
</dbReference>
<dbReference type="InterPro" id="IPR024571">
    <property type="entry name" value="ERAP1-like_C_dom"/>
</dbReference>